<dbReference type="Proteomes" id="UP000694564">
    <property type="component" value="Chromosome 11"/>
</dbReference>
<keyword evidence="2" id="KW-1185">Reference proteome</keyword>
<reference evidence="1" key="2">
    <citation type="submission" date="2025-09" db="UniProtKB">
        <authorList>
            <consortium name="Ensembl"/>
        </authorList>
    </citation>
    <scope>IDENTIFICATION</scope>
</reference>
<reference evidence="1" key="1">
    <citation type="submission" date="2025-08" db="UniProtKB">
        <authorList>
            <consortium name="Ensembl"/>
        </authorList>
    </citation>
    <scope>IDENTIFICATION</scope>
</reference>
<organism evidence="1 2">
    <name type="scientific">Sciurus vulgaris</name>
    <name type="common">Eurasian red squirrel</name>
    <dbReference type="NCBI Taxonomy" id="55149"/>
    <lineage>
        <taxon>Eukaryota</taxon>
        <taxon>Metazoa</taxon>
        <taxon>Chordata</taxon>
        <taxon>Craniata</taxon>
        <taxon>Vertebrata</taxon>
        <taxon>Euteleostomi</taxon>
        <taxon>Mammalia</taxon>
        <taxon>Eutheria</taxon>
        <taxon>Euarchontoglires</taxon>
        <taxon>Glires</taxon>
        <taxon>Rodentia</taxon>
        <taxon>Sciuromorpha</taxon>
        <taxon>Sciuridae</taxon>
        <taxon>Sciurinae</taxon>
        <taxon>Sciurini</taxon>
        <taxon>Sciurus</taxon>
    </lineage>
</organism>
<dbReference type="GeneTree" id="ENSGT00920000150769"/>
<dbReference type="Ensembl" id="ENSSVLT00005025205.1">
    <property type="protein sequence ID" value="ENSSVLP00005022661.1"/>
    <property type="gene ID" value="ENSSVLG00005018055.1"/>
</dbReference>
<sequence length="105" mass="11218">QHKGGRPSYLYSSRCVVPAAPGRWIKRTGESLVPKTLCRNCPDDDPLAGPILAVAAKAGGVLVVVPRPSSRVDVEEEVEGDEAEAGETMKDFFRGRMIKGPLEAG</sequence>
<evidence type="ECO:0000313" key="2">
    <source>
        <dbReference type="Proteomes" id="UP000694564"/>
    </source>
</evidence>
<proteinExistence type="predicted"/>
<dbReference type="OrthoDB" id="9630139at2759"/>
<accession>A0A8D2DE77</accession>
<evidence type="ECO:0000313" key="1">
    <source>
        <dbReference type="Ensembl" id="ENSSVLP00005022661.1"/>
    </source>
</evidence>
<protein>
    <submittedName>
        <fullName evidence="1">Uncharacterized protein</fullName>
    </submittedName>
</protein>
<name>A0A8D2DE77_SCIVU</name>
<dbReference type="AlphaFoldDB" id="A0A8D2DE77"/>